<organism evidence="3 4">
    <name type="scientific">Deinococcus radiopugnans ATCC 19172</name>
    <dbReference type="NCBI Taxonomy" id="585398"/>
    <lineage>
        <taxon>Bacteria</taxon>
        <taxon>Thermotogati</taxon>
        <taxon>Deinococcota</taxon>
        <taxon>Deinococci</taxon>
        <taxon>Deinococcales</taxon>
        <taxon>Deinococcaceae</taxon>
        <taxon>Deinococcus</taxon>
    </lineage>
</organism>
<evidence type="ECO:0000256" key="1">
    <source>
        <dbReference type="SAM" id="MobiDB-lite"/>
    </source>
</evidence>
<evidence type="ECO:0000313" key="5">
    <source>
        <dbReference type="Proteomes" id="UP000629870"/>
    </source>
</evidence>
<dbReference type="Proteomes" id="UP000313988">
    <property type="component" value="Unassembled WGS sequence"/>
</dbReference>
<evidence type="ECO:0000313" key="3">
    <source>
        <dbReference type="EMBL" id="TNM67328.1"/>
    </source>
</evidence>
<accession>A0A5C4XVS5</accession>
<name>A0A5C4XVS5_9DEIO</name>
<dbReference type="EMBL" id="VDMO01000031">
    <property type="protein sequence ID" value="TNM67328.1"/>
    <property type="molecule type" value="Genomic_DNA"/>
</dbReference>
<sequence>MTADALPRVTSEALAPSLAAQQVTQATTDVDWQLARQATWPMTVERLAEAVFASRAPSAQGRTRSLLRVWEAQGRVVCFARGLYDLVRPALVLDPGRYGRSVLARADLQKLRAHHPELAHWPSGPLAAAWRAYSHFYARTLLPVMDRGEPTLLEYLLVRQLQPDELPGQVDARYEERCREAAFYRVIPAPAQSLPARAQPALTVENIEAGLINFKERAEATRLKMQRAFGTGQASGRGRRTAGSRDVRERA</sequence>
<dbReference type="RefSeq" id="WP_139404703.1">
    <property type="nucleotide sequence ID" value="NZ_JACHEW010000033.1"/>
</dbReference>
<dbReference type="EMBL" id="JACHEW010000033">
    <property type="protein sequence ID" value="MBB6018559.1"/>
    <property type="molecule type" value="Genomic_DNA"/>
</dbReference>
<proteinExistence type="predicted"/>
<dbReference type="AlphaFoldDB" id="A0A5C4XVS5"/>
<comment type="caution">
    <text evidence="3">The sequence shown here is derived from an EMBL/GenBank/DDBJ whole genome shotgun (WGS) entry which is preliminary data.</text>
</comment>
<protein>
    <submittedName>
        <fullName evidence="3">Uncharacterized protein</fullName>
    </submittedName>
</protein>
<evidence type="ECO:0000313" key="4">
    <source>
        <dbReference type="Proteomes" id="UP000313988"/>
    </source>
</evidence>
<keyword evidence="5" id="KW-1185">Reference proteome</keyword>
<feature type="region of interest" description="Disordered" evidence="1">
    <location>
        <begin position="227"/>
        <end position="251"/>
    </location>
</feature>
<evidence type="ECO:0000313" key="2">
    <source>
        <dbReference type="EMBL" id="MBB6018559.1"/>
    </source>
</evidence>
<reference evidence="2 5" key="2">
    <citation type="submission" date="2020-08" db="EMBL/GenBank/DDBJ databases">
        <title>Genomic Encyclopedia of Type Strains, Phase IV (KMG-IV): sequencing the most valuable type-strain genomes for metagenomic binning, comparative biology and taxonomic classification.</title>
        <authorList>
            <person name="Goeker M."/>
        </authorList>
    </citation>
    <scope>NUCLEOTIDE SEQUENCE [LARGE SCALE GENOMIC DNA]</scope>
    <source>
        <strain evidence="2 5">DSM 12027</strain>
    </source>
</reference>
<dbReference type="OrthoDB" id="71111at2"/>
<dbReference type="Proteomes" id="UP000629870">
    <property type="component" value="Unassembled WGS sequence"/>
</dbReference>
<gene>
    <name evidence="3" type="ORF">FHR04_18585</name>
    <name evidence="2" type="ORF">HNQ04_003840</name>
</gene>
<reference evidence="3 4" key="1">
    <citation type="submission" date="2019-06" db="EMBL/GenBank/DDBJ databases">
        <title>Genome sequence of Deinococcus radiopugnans ATCC 19172.</title>
        <authorList>
            <person name="Maclea K.S."/>
            <person name="Maynard C.R."/>
        </authorList>
    </citation>
    <scope>NUCLEOTIDE SEQUENCE [LARGE SCALE GENOMIC DNA]</scope>
    <source>
        <strain evidence="3 4">ATCC 19172</strain>
    </source>
</reference>